<protein>
    <submittedName>
        <fullName evidence="5">Nephrocystin-3</fullName>
    </submittedName>
</protein>
<name>A0A9P1C6B1_9DINO</name>
<sequence>MAMGADLRPAGLDRPTLDGRPCLRHLRAPAEQKHALGNGGKEGVRGSFKDFLQNQRKAPSQAGANITGCLSGDANRKFPVLLGGRGIEPSQAAPSSIMFGKGDHPQKGGVRLLHTPKAIGQPRPGKGYGMPRRARLEGPSKREQDSILGRGKLTPWAPEITAPIYHGREPEVTRAPQNGVGRSNALDEERAGHGLPAGGQMDGRKGSFARALEVAGNKDLLGRAWTELSKGFWTSNTAAVKRSRREEVMKLAVMVTGDREVLPLKRQTVEYVAAALKAGGLASADQYLNELKLMHVEAGYDLEAWLGRTFQLCKKSVARDRGPIKRAPEVDVDALHAEAWKGVAGAAVPLGAWAYAWGVAWMLREVELSKVKWEHVTWNRDTKTVRLFIPHSKMDQKGLGVARTLQCCGESPCWRGCAWAVIQGLMELRGRRAGHHEELMFPNVAGNKPSKTEMVSTWRSISRGQGFSEGKFQAVDELYRQSIKRSEEQLGPTHPSTLTLLSRLAVMLQEQGKSAEAEFLQRQALRGREKVLGPSHPETLVSSSHLGYLCCLRGNLSEAEKLISRAVKELEQQLDNSHLLTLVAVEHMGFLLQAQGRLAEAEKFFKRTLRGRDKQLGQNHPDTVLALHHLAAFTQEHSHDRGHMAAAEELWRRAECPKTIAAPRALQSIAGLARNLREQSKFPEAIEVIKACAERLQDQGHLDEAETLLQRSHRDSGKQLGEQHPVTLTYLLELANVLAARAKPEAKETLRLAVKGRHEQLGLQNVDTLKAQHCLADYLRQQAEIEAEQLLKQILEGFEALDEAMPEELEVVESLANLAFAKAKFAQAEELYRRLLDNEDPPPNLSAAAAAASALATKRKLVLALRGQGRLREAEELCRDLGGKAADLSLLATILEEQEKMEEAEAAHRQALQEREKQLCSTHPWTLLCYSRLAHVLQLRGKIHEAEDPCRRALAGSEMELGKTETLHYINRLAKLLQAQGKTMEAEELQERMMQDNTLTSLSHLGSLLHERGKLSDAESLLRRVLGERQELQPQHLETFAAGCALAAVLKDAGNIEEAEQLYKSALEGYEKLDPYHAETLTTATALASLRQSLGKPHKAEDLFRRVLQRREEQLGAKHLQTLAAVRNLAKNLRSQQKFQEAEDLHWRAMEGYEDQLGKSHPESLRVTSDLASLLQEVNELAQAQRLQRFVWEERQETLGADHLETLSSCYALAQLLEMRGAAEEEEVEEMLRKVLEGREKQLGLVNEEVLEVLGRLADFLEKLGDVTEAQKLYMRELQGMEELYGVSHKKTQQSRRKLETFLRTIRESYPEEAETEGVSRTNSDQSRASDSDQRSKDDGEEPGEPEEPEDDDISADRKSDVAPSRKASLGPSLYQEALDPEDYETRSDRDIEEGDVPDRKSDGVSTSRKASLGPSLYQEALDPEDYETRSDRDVEDDDISADRKSDVAPSRKASLGPSLYQEALDPEDYETRSDRDIEDTRSDGDIPEASGDTTD</sequence>
<feature type="compositionally biased region" description="Basic and acidic residues" evidence="2">
    <location>
        <begin position="1470"/>
        <end position="1485"/>
    </location>
</feature>
<dbReference type="PANTHER" id="PTHR46082">
    <property type="entry name" value="ATP/GTP-BINDING PROTEIN-RELATED"/>
    <property type="match status" value="1"/>
</dbReference>
<gene>
    <name evidence="3" type="ORF">C1SCF055_LOCUS13283</name>
</gene>
<dbReference type="Pfam" id="PF13374">
    <property type="entry name" value="TPR_10"/>
    <property type="match status" value="5"/>
</dbReference>
<dbReference type="Gene3D" id="1.25.40.10">
    <property type="entry name" value="Tetratricopeptide repeat domain"/>
    <property type="match status" value="5"/>
</dbReference>
<feature type="region of interest" description="Disordered" evidence="2">
    <location>
        <begin position="172"/>
        <end position="203"/>
    </location>
</feature>
<feature type="compositionally biased region" description="Acidic residues" evidence="2">
    <location>
        <begin position="1339"/>
        <end position="1354"/>
    </location>
</feature>
<evidence type="ECO:0000313" key="6">
    <source>
        <dbReference type="Proteomes" id="UP001152797"/>
    </source>
</evidence>
<evidence type="ECO:0000256" key="2">
    <source>
        <dbReference type="SAM" id="MobiDB-lite"/>
    </source>
</evidence>
<dbReference type="InterPro" id="IPR053137">
    <property type="entry name" value="NLR-like"/>
</dbReference>
<evidence type="ECO:0000313" key="3">
    <source>
        <dbReference type="EMBL" id="CAI3985890.1"/>
    </source>
</evidence>
<organism evidence="3">
    <name type="scientific">Cladocopium goreaui</name>
    <dbReference type="NCBI Taxonomy" id="2562237"/>
    <lineage>
        <taxon>Eukaryota</taxon>
        <taxon>Sar</taxon>
        <taxon>Alveolata</taxon>
        <taxon>Dinophyceae</taxon>
        <taxon>Suessiales</taxon>
        <taxon>Symbiodiniaceae</taxon>
        <taxon>Cladocopium</taxon>
    </lineage>
</organism>
<comment type="caution">
    <text evidence="3">The sequence shown here is derived from an EMBL/GenBank/DDBJ whole genome shotgun (WGS) entry which is preliminary data.</text>
</comment>
<keyword evidence="6" id="KW-1185">Reference proteome</keyword>
<feature type="region of interest" description="Disordered" evidence="2">
    <location>
        <begin position="1309"/>
        <end position="1496"/>
    </location>
</feature>
<dbReference type="Proteomes" id="UP001152797">
    <property type="component" value="Unassembled WGS sequence"/>
</dbReference>
<reference evidence="4" key="2">
    <citation type="submission" date="2024-04" db="EMBL/GenBank/DDBJ databases">
        <authorList>
            <person name="Chen Y."/>
            <person name="Shah S."/>
            <person name="Dougan E. K."/>
            <person name="Thang M."/>
            <person name="Chan C."/>
        </authorList>
    </citation>
    <scope>NUCLEOTIDE SEQUENCE [LARGE SCALE GENOMIC DNA]</scope>
</reference>
<reference evidence="3" key="1">
    <citation type="submission" date="2022-10" db="EMBL/GenBank/DDBJ databases">
        <authorList>
            <person name="Chen Y."/>
            <person name="Dougan E. K."/>
            <person name="Chan C."/>
            <person name="Rhodes N."/>
            <person name="Thang M."/>
        </authorList>
    </citation>
    <scope>NUCLEOTIDE SEQUENCE</scope>
</reference>
<dbReference type="Pfam" id="PF13424">
    <property type="entry name" value="TPR_12"/>
    <property type="match status" value="2"/>
</dbReference>
<feature type="compositionally biased region" description="Basic and acidic residues" evidence="2">
    <location>
        <begin position="1328"/>
        <end position="1338"/>
    </location>
</feature>
<dbReference type="PANTHER" id="PTHR46082:SF6">
    <property type="entry name" value="AAA+ ATPASE DOMAIN-CONTAINING PROTEIN-RELATED"/>
    <property type="match status" value="1"/>
</dbReference>
<dbReference type="InterPro" id="IPR011990">
    <property type="entry name" value="TPR-like_helical_dom_sf"/>
</dbReference>
<feature type="coiled-coil region" evidence="1">
    <location>
        <begin position="894"/>
        <end position="921"/>
    </location>
</feature>
<dbReference type="EMBL" id="CAMXCT020001026">
    <property type="protein sequence ID" value="CAL1139265.1"/>
    <property type="molecule type" value="Genomic_DNA"/>
</dbReference>
<dbReference type="EMBL" id="CAMXCT030001026">
    <property type="protein sequence ID" value="CAL4773202.1"/>
    <property type="molecule type" value="Genomic_DNA"/>
</dbReference>
<dbReference type="EMBL" id="CAMXCT010001026">
    <property type="protein sequence ID" value="CAI3985890.1"/>
    <property type="molecule type" value="Genomic_DNA"/>
</dbReference>
<dbReference type="SUPFAM" id="SSF48452">
    <property type="entry name" value="TPR-like"/>
    <property type="match status" value="4"/>
</dbReference>
<dbReference type="SMART" id="SM00028">
    <property type="entry name" value="TPR"/>
    <property type="match status" value="9"/>
</dbReference>
<feature type="region of interest" description="Disordered" evidence="2">
    <location>
        <begin position="116"/>
        <end position="145"/>
    </location>
</feature>
<dbReference type="InterPro" id="IPR019734">
    <property type="entry name" value="TPR_rpt"/>
</dbReference>
<accession>A0A9P1C6B1</accession>
<proteinExistence type="predicted"/>
<evidence type="ECO:0000313" key="4">
    <source>
        <dbReference type="EMBL" id="CAL1139265.1"/>
    </source>
</evidence>
<evidence type="ECO:0000313" key="5">
    <source>
        <dbReference type="EMBL" id="CAL4773202.1"/>
    </source>
</evidence>
<feature type="compositionally biased region" description="Basic and acidic residues" evidence="2">
    <location>
        <begin position="134"/>
        <end position="145"/>
    </location>
</feature>
<evidence type="ECO:0000256" key="1">
    <source>
        <dbReference type="SAM" id="Coils"/>
    </source>
</evidence>
<feature type="region of interest" description="Disordered" evidence="2">
    <location>
        <begin position="1"/>
        <end position="20"/>
    </location>
</feature>
<dbReference type="OrthoDB" id="423986at2759"/>
<keyword evidence="1" id="KW-0175">Coiled coil</keyword>